<reference evidence="2 3" key="1">
    <citation type="journal article" date="2018" name="Front. Plant Sci.">
        <title>Red Clover (Trifolium pratense) and Zigzag Clover (T. medium) - A Picture of Genomic Similarities and Differences.</title>
        <authorList>
            <person name="Dluhosova J."/>
            <person name="Istvanek J."/>
            <person name="Nedelnik J."/>
            <person name="Repkova J."/>
        </authorList>
    </citation>
    <scope>NUCLEOTIDE SEQUENCE [LARGE SCALE GENOMIC DNA]</scope>
    <source>
        <strain evidence="3">cv. 10/8</strain>
        <tissue evidence="2">Leaf</tissue>
    </source>
</reference>
<comment type="caution">
    <text evidence="2">The sequence shown here is derived from an EMBL/GenBank/DDBJ whole genome shotgun (WGS) entry which is preliminary data.</text>
</comment>
<dbReference type="AlphaFoldDB" id="A0A392U8W9"/>
<evidence type="ECO:0000313" key="3">
    <source>
        <dbReference type="Proteomes" id="UP000265520"/>
    </source>
</evidence>
<organism evidence="2 3">
    <name type="scientific">Trifolium medium</name>
    <dbReference type="NCBI Taxonomy" id="97028"/>
    <lineage>
        <taxon>Eukaryota</taxon>
        <taxon>Viridiplantae</taxon>
        <taxon>Streptophyta</taxon>
        <taxon>Embryophyta</taxon>
        <taxon>Tracheophyta</taxon>
        <taxon>Spermatophyta</taxon>
        <taxon>Magnoliopsida</taxon>
        <taxon>eudicotyledons</taxon>
        <taxon>Gunneridae</taxon>
        <taxon>Pentapetalae</taxon>
        <taxon>rosids</taxon>
        <taxon>fabids</taxon>
        <taxon>Fabales</taxon>
        <taxon>Fabaceae</taxon>
        <taxon>Papilionoideae</taxon>
        <taxon>50 kb inversion clade</taxon>
        <taxon>NPAAA clade</taxon>
        <taxon>Hologalegina</taxon>
        <taxon>IRL clade</taxon>
        <taxon>Trifolieae</taxon>
        <taxon>Trifolium</taxon>
    </lineage>
</organism>
<name>A0A392U8W9_9FABA</name>
<keyword evidence="3" id="KW-1185">Reference proteome</keyword>
<evidence type="ECO:0000256" key="1">
    <source>
        <dbReference type="SAM" id="MobiDB-lite"/>
    </source>
</evidence>
<protein>
    <submittedName>
        <fullName evidence="2">Uncharacterized protein</fullName>
    </submittedName>
</protein>
<proteinExistence type="predicted"/>
<sequence length="28" mass="2971">MSNRIASGGGRKPAIDETIYTVTDSDSE</sequence>
<accession>A0A392U8W9</accession>
<feature type="region of interest" description="Disordered" evidence="1">
    <location>
        <begin position="1"/>
        <end position="28"/>
    </location>
</feature>
<evidence type="ECO:0000313" key="2">
    <source>
        <dbReference type="EMBL" id="MCI69244.1"/>
    </source>
</evidence>
<feature type="non-terminal residue" evidence="2">
    <location>
        <position position="28"/>
    </location>
</feature>
<dbReference type="EMBL" id="LXQA010752069">
    <property type="protein sequence ID" value="MCI69244.1"/>
    <property type="molecule type" value="Genomic_DNA"/>
</dbReference>
<dbReference type="Proteomes" id="UP000265520">
    <property type="component" value="Unassembled WGS sequence"/>
</dbReference>